<dbReference type="EMBL" id="MKIN01000017">
    <property type="protein sequence ID" value="OLP52004.1"/>
    <property type="molecule type" value="Genomic_DNA"/>
</dbReference>
<dbReference type="Gene3D" id="3.30.1330.60">
    <property type="entry name" value="OmpA-like domain"/>
    <property type="match status" value="1"/>
</dbReference>
<dbReference type="STRING" id="887144.BJF91_09650"/>
<proteinExistence type="predicted"/>
<feature type="chain" id="PRO_5044564461" evidence="6">
    <location>
        <begin position="26"/>
        <end position="332"/>
    </location>
</feature>
<dbReference type="PRINTS" id="PR01021">
    <property type="entry name" value="OMPADOMAIN"/>
</dbReference>
<feature type="domain" description="OmpA-like" evidence="7">
    <location>
        <begin position="217"/>
        <end position="332"/>
    </location>
</feature>
<comment type="subcellular location">
    <subcellularLocation>
        <location evidence="1">Cell outer membrane</location>
    </subcellularLocation>
</comment>
<dbReference type="RefSeq" id="WP_075612771.1">
    <property type="nucleotide sequence ID" value="NZ_JACIED010000008.1"/>
</dbReference>
<dbReference type="Proteomes" id="UP000185598">
    <property type="component" value="Unassembled WGS sequence"/>
</dbReference>
<dbReference type="PANTHER" id="PTHR30329:SF21">
    <property type="entry name" value="LIPOPROTEIN YIAD-RELATED"/>
    <property type="match status" value="1"/>
</dbReference>
<protein>
    <submittedName>
        <fullName evidence="9">Cell envelope biogenesis protein OmpA</fullName>
    </submittedName>
    <submittedName>
        <fullName evidence="8">Outer membrane protein OmpA-like peptidoglycan-associated protein</fullName>
    </submittedName>
</protein>
<feature type="signal peptide" evidence="6">
    <location>
        <begin position="1"/>
        <end position="25"/>
    </location>
</feature>
<dbReference type="Proteomes" id="UP000544107">
    <property type="component" value="Unassembled WGS sequence"/>
</dbReference>
<dbReference type="EMBL" id="JACIED010000008">
    <property type="protein sequence ID" value="MBB4010417.1"/>
    <property type="molecule type" value="Genomic_DNA"/>
</dbReference>
<evidence type="ECO:0000256" key="2">
    <source>
        <dbReference type="ARBA" id="ARBA00023136"/>
    </source>
</evidence>
<dbReference type="InterPro" id="IPR050330">
    <property type="entry name" value="Bact_OuterMem_StrucFunc"/>
</dbReference>
<evidence type="ECO:0000313" key="10">
    <source>
        <dbReference type="Proteomes" id="UP000185598"/>
    </source>
</evidence>
<evidence type="ECO:0000256" key="6">
    <source>
        <dbReference type="SAM" id="SignalP"/>
    </source>
</evidence>
<keyword evidence="10" id="KW-1185">Reference proteome</keyword>
<accession>A0A1Q9AB05</accession>
<dbReference type="OrthoDB" id="9814546at2"/>
<evidence type="ECO:0000313" key="8">
    <source>
        <dbReference type="EMBL" id="MBB4010417.1"/>
    </source>
</evidence>
<feature type="region of interest" description="Disordered" evidence="5">
    <location>
        <begin position="307"/>
        <end position="332"/>
    </location>
</feature>
<evidence type="ECO:0000256" key="1">
    <source>
        <dbReference type="ARBA" id="ARBA00004442"/>
    </source>
</evidence>
<dbReference type="InterPro" id="IPR006665">
    <property type="entry name" value="OmpA-like"/>
</dbReference>
<evidence type="ECO:0000256" key="4">
    <source>
        <dbReference type="PROSITE-ProRule" id="PRU00473"/>
    </source>
</evidence>
<evidence type="ECO:0000256" key="5">
    <source>
        <dbReference type="SAM" id="MobiDB-lite"/>
    </source>
</evidence>
<keyword evidence="3" id="KW-0998">Cell outer membrane</keyword>
<dbReference type="InterPro" id="IPR036737">
    <property type="entry name" value="OmpA-like_sf"/>
</dbReference>
<organism evidence="9 10">
    <name type="scientific">Allorhizobium taibaishanense</name>
    <dbReference type="NCBI Taxonomy" id="887144"/>
    <lineage>
        <taxon>Bacteria</taxon>
        <taxon>Pseudomonadati</taxon>
        <taxon>Pseudomonadota</taxon>
        <taxon>Alphaproteobacteria</taxon>
        <taxon>Hyphomicrobiales</taxon>
        <taxon>Rhizobiaceae</taxon>
        <taxon>Rhizobium/Agrobacterium group</taxon>
        <taxon>Allorhizobium</taxon>
    </lineage>
</organism>
<gene>
    <name evidence="9" type="ORF">BJF91_09650</name>
    <name evidence="8" type="ORF">GGQ71_004718</name>
</gene>
<dbReference type="SUPFAM" id="SSF103088">
    <property type="entry name" value="OmpA-like"/>
    <property type="match status" value="1"/>
</dbReference>
<keyword evidence="6" id="KW-0732">Signal</keyword>
<dbReference type="GO" id="GO:0009279">
    <property type="term" value="C:cell outer membrane"/>
    <property type="evidence" value="ECO:0007669"/>
    <property type="project" value="UniProtKB-SubCell"/>
</dbReference>
<reference evidence="9 10" key="1">
    <citation type="submission" date="2016-09" db="EMBL/GenBank/DDBJ databases">
        <title>Rhizobium oryziradicis sp. nov., isolated from the root of rice.</title>
        <authorList>
            <person name="Zhao J."/>
            <person name="Zhang X."/>
        </authorList>
    </citation>
    <scope>NUCLEOTIDE SEQUENCE [LARGE SCALE GENOMIC DNA]</scope>
    <source>
        <strain evidence="9 10">14971</strain>
    </source>
</reference>
<dbReference type="PANTHER" id="PTHR30329">
    <property type="entry name" value="STATOR ELEMENT OF FLAGELLAR MOTOR COMPLEX"/>
    <property type="match status" value="1"/>
</dbReference>
<keyword evidence="2 4" id="KW-0472">Membrane</keyword>
<dbReference type="Pfam" id="PF00691">
    <property type="entry name" value="OmpA"/>
    <property type="match status" value="1"/>
</dbReference>
<evidence type="ECO:0000313" key="9">
    <source>
        <dbReference type="EMBL" id="OLP52004.1"/>
    </source>
</evidence>
<comment type="caution">
    <text evidence="9">The sequence shown here is derived from an EMBL/GenBank/DDBJ whole genome shotgun (WGS) entry which is preliminary data.</text>
</comment>
<dbReference type="InterPro" id="IPR006664">
    <property type="entry name" value="OMP_bac"/>
</dbReference>
<dbReference type="PROSITE" id="PS51123">
    <property type="entry name" value="OMPA_2"/>
    <property type="match status" value="1"/>
</dbReference>
<evidence type="ECO:0000256" key="3">
    <source>
        <dbReference type="ARBA" id="ARBA00023237"/>
    </source>
</evidence>
<dbReference type="CDD" id="cd07185">
    <property type="entry name" value="OmpA_C-like"/>
    <property type="match status" value="1"/>
</dbReference>
<dbReference type="InterPro" id="IPR032608">
    <property type="entry name" value="DUF4892"/>
</dbReference>
<evidence type="ECO:0000259" key="7">
    <source>
        <dbReference type="PROSITE" id="PS51123"/>
    </source>
</evidence>
<evidence type="ECO:0000313" key="11">
    <source>
        <dbReference type="Proteomes" id="UP000544107"/>
    </source>
</evidence>
<name>A0A1Q9AB05_9HYPH</name>
<reference evidence="8 11" key="2">
    <citation type="submission" date="2020-08" db="EMBL/GenBank/DDBJ databases">
        <title>Genomic Encyclopedia of Type Strains, Phase IV (KMG-IV): sequencing the most valuable type-strain genomes for metagenomic binning, comparative biology and taxonomic classification.</title>
        <authorList>
            <person name="Goeker M."/>
        </authorList>
    </citation>
    <scope>NUCLEOTIDE SEQUENCE [LARGE SCALE GENOMIC DNA]</scope>
    <source>
        <strain evidence="8 11">DSM 100021</strain>
    </source>
</reference>
<dbReference type="Pfam" id="PF16234">
    <property type="entry name" value="DUF4892"/>
    <property type="match status" value="1"/>
</dbReference>
<dbReference type="AlphaFoldDB" id="A0A1Q9AB05"/>
<sequence>MVKSRKSLSSLALAAALLAPTFAAAETPLHDVKGSKDSPIVSRFGGATIIGYQKQDYAALTLPLGPYDADQKSRFAKSTVVEGRLTKIVYAIPEGKTALEVYRNYEQSLMAAGFKTAYRCEGEACGGYNFATAVADPVNQAMSGENSSLRIDLLSATNGNVRAMTARLDRPEGAVHVSLLVSQDDGRQPGVLLQIVEGRPMQTGQVTVNAKAIGDSLADTGHVALYGIQFKSDSAVLTATSDETLAEMAKFLKQDTARSVYVVGHTDNVGELDRNIELSQARALAVVKALTGRFGVTPSQLQPKGVGPYVPVASNATDTGRSRNRRVELVER</sequence>